<dbReference type="SUPFAM" id="SSF48317">
    <property type="entry name" value="Acid phosphatase/Vanadium-dependent haloperoxidase"/>
    <property type="match status" value="1"/>
</dbReference>
<name>A0A927PEM4_9MICO</name>
<dbReference type="Gene3D" id="1.20.144.10">
    <property type="entry name" value="Phosphatidic acid phosphatase type 2/haloperoxidase"/>
    <property type="match status" value="1"/>
</dbReference>
<organism evidence="2 3">
    <name type="scientific">Cellulosimicrobium arenosum</name>
    <dbReference type="NCBI Taxonomy" id="2708133"/>
    <lineage>
        <taxon>Bacteria</taxon>
        <taxon>Bacillati</taxon>
        <taxon>Actinomycetota</taxon>
        <taxon>Actinomycetes</taxon>
        <taxon>Micrococcales</taxon>
        <taxon>Promicromonosporaceae</taxon>
        <taxon>Cellulosimicrobium</taxon>
    </lineage>
</organism>
<gene>
    <name evidence="2" type="ORF">IF651_11505</name>
</gene>
<dbReference type="EMBL" id="JACYHB010000009">
    <property type="protein sequence ID" value="MBD8079682.1"/>
    <property type="molecule type" value="Genomic_DNA"/>
</dbReference>
<evidence type="ECO:0000259" key="1">
    <source>
        <dbReference type="SMART" id="SM00014"/>
    </source>
</evidence>
<reference evidence="2" key="1">
    <citation type="journal article" date="2018" name="Curr. Microbiol.">
        <title>Cellulosimicrobium arenosum sp. nov., Isolated from Marine Sediment Sand.</title>
        <authorList>
            <person name="Oh M."/>
            <person name="Kim J.H."/>
            <person name="Yoon J.H."/>
            <person name="Schumann P."/>
            <person name="Kim W."/>
        </authorList>
    </citation>
    <scope>NUCLEOTIDE SEQUENCE</scope>
    <source>
        <strain evidence="2">KCTC 49039</strain>
    </source>
</reference>
<dbReference type="Pfam" id="PF01569">
    <property type="entry name" value="PAP2"/>
    <property type="match status" value="1"/>
</dbReference>
<sequence>MPLAPRIRDVARTCAAWDERAVRAAVTCTRERPSLRHAAVAWDVAFTARRVDLVVLPAVALAAARLSRSGMPSPKTSARAVGTVLLGWAAQAGAKAAWRRPRPDVVALVPTPGSSTPSGHVTNLTVVAVVVHGLVAGSALSPTARRTVAAVLALVVVLTALDRVAVGAHRPSDVVLGTVLGVAVGAACARLRA</sequence>
<comment type="caution">
    <text evidence="2">The sequence shown here is derived from an EMBL/GenBank/DDBJ whole genome shotgun (WGS) entry which is preliminary data.</text>
</comment>
<dbReference type="RefSeq" id="WP_191829275.1">
    <property type="nucleotide sequence ID" value="NZ_JACYHB010000009.1"/>
</dbReference>
<reference evidence="2" key="2">
    <citation type="submission" date="2020-09" db="EMBL/GenBank/DDBJ databases">
        <authorList>
            <person name="Yu Y."/>
        </authorList>
    </citation>
    <scope>NUCLEOTIDE SEQUENCE</scope>
    <source>
        <strain evidence="2">KCTC 49039</strain>
    </source>
</reference>
<proteinExistence type="predicted"/>
<dbReference type="PANTHER" id="PTHR14969:SF13">
    <property type="entry name" value="AT30094P"/>
    <property type="match status" value="1"/>
</dbReference>
<accession>A0A927PEM4</accession>
<dbReference type="AlphaFoldDB" id="A0A927PEM4"/>
<evidence type="ECO:0000313" key="2">
    <source>
        <dbReference type="EMBL" id="MBD8079682.1"/>
    </source>
</evidence>
<dbReference type="PANTHER" id="PTHR14969">
    <property type="entry name" value="SPHINGOSINE-1-PHOSPHATE PHOSPHOHYDROLASE"/>
    <property type="match status" value="1"/>
</dbReference>
<feature type="domain" description="Phosphatidic acid phosphatase type 2/haloperoxidase" evidence="1">
    <location>
        <begin position="76"/>
        <end position="189"/>
    </location>
</feature>
<dbReference type="SMART" id="SM00014">
    <property type="entry name" value="acidPPc"/>
    <property type="match status" value="1"/>
</dbReference>
<keyword evidence="3" id="KW-1185">Reference proteome</keyword>
<protein>
    <submittedName>
        <fullName evidence="2">Phosphatase PAP2 family protein</fullName>
    </submittedName>
</protein>
<evidence type="ECO:0000313" key="3">
    <source>
        <dbReference type="Proteomes" id="UP000610846"/>
    </source>
</evidence>
<dbReference type="Proteomes" id="UP000610846">
    <property type="component" value="Unassembled WGS sequence"/>
</dbReference>
<dbReference type="InterPro" id="IPR000326">
    <property type="entry name" value="PAP2/HPO"/>
</dbReference>
<dbReference type="InterPro" id="IPR036938">
    <property type="entry name" value="PAP2/HPO_sf"/>
</dbReference>